<sequence length="551" mass="60868">MAAPAPRRIPRSYLSGLDIVFGGLASPNFAYIAGVAVSIYDPPFPHPLTIEHVRATLRSKRVRGDDPSRVRFLGKLVREGDPQDWWRRPYFEGEAKDFKWEDHVVEVELPSPGTDEQLRVLASDIQSSPLDVNKPLWKFYLVKGLEGGRMATIDRCHHAIADGEGMVRSLFADERSSSQYTLHRHVARSNPILEFFSTVWAYLSSFVIFILYAIMVQSRLIGSRAGLRITQRNEKAGTTGVLGVLGSHPKKQVYYGTEGVDLNEVKAMKDALGVSLNDVVLGLTGRACDRYLRERGAIRDERMNFGVPVSARAMTDNSLTNKLLAFTCLFPRSASKSSLPLVDFIHATAEWMDWQKALRPSLALQTAFMDKIVRGAWMMPSSIVEMTMAPSYGGISNVPGPAEPIKWGGATISRIFVANPISHASPGSIGVAVMSYVGKLYFCIAMDEIEEGELRFGDNVVYEAGAGNRITALFHEEVASLGKLIGEAKKAGREKSLHRKSNARLYAHLIHSLGNFSVPIWVFGIIAAVFMAVFGPSFAPKRVPFPRAPEE</sequence>
<evidence type="ECO:0000256" key="6">
    <source>
        <dbReference type="ARBA" id="ARBA00047604"/>
    </source>
</evidence>
<comment type="similarity">
    <text evidence="5">In the N-terminal section; belongs to the long-chain O-acyltransferase family.</text>
</comment>
<dbReference type="Proteomes" id="UP000070544">
    <property type="component" value="Unassembled WGS sequence"/>
</dbReference>
<comment type="pathway">
    <text evidence="2">Lipid metabolism.</text>
</comment>
<dbReference type="PANTHER" id="PTHR31650">
    <property type="entry name" value="O-ACYLTRANSFERASE (WSD1-LIKE) FAMILY PROTEIN"/>
    <property type="match status" value="1"/>
</dbReference>
<evidence type="ECO:0000313" key="12">
    <source>
        <dbReference type="Proteomes" id="UP000070544"/>
    </source>
</evidence>
<feature type="domain" description="O-acyltransferase WSD1 C-terminal" evidence="10">
    <location>
        <begin position="373"/>
        <end position="448"/>
    </location>
</feature>
<dbReference type="PANTHER" id="PTHR31650:SF1">
    <property type="entry name" value="WAX ESTER SYNTHASE_DIACYLGLYCEROL ACYLTRANSFERASE 4-RELATED"/>
    <property type="match status" value="1"/>
</dbReference>
<dbReference type="InterPro" id="IPR045034">
    <property type="entry name" value="O-acyltransferase_WSD1-like"/>
</dbReference>
<evidence type="ECO:0000256" key="5">
    <source>
        <dbReference type="ARBA" id="ARBA00024360"/>
    </source>
</evidence>
<feature type="domain" description="O-acyltransferase WSD1-like N-terminal" evidence="9">
    <location>
        <begin position="95"/>
        <end position="280"/>
    </location>
</feature>
<feature type="transmembrane region" description="Helical" evidence="8">
    <location>
        <begin position="199"/>
        <end position="222"/>
    </location>
</feature>
<name>A0A139A1B9_GONPJ</name>
<dbReference type="UniPathway" id="UPA00282"/>
<evidence type="ECO:0000256" key="8">
    <source>
        <dbReference type="SAM" id="Phobius"/>
    </source>
</evidence>
<proteinExistence type="inferred from homology"/>
<keyword evidence="8" id="KW-1133">Transmembrane helix</keyword>
<evidence type="ECO:0000256" key="4">
    <source>
        <dbReference type="ARBA" id="ARBA00023315"/>
    </source>
</evidence>
<dbReference type="AlphaFoldDB" id="A0A139A1B9"/>
<evidence type="ECO:0000256" key="2">
    <source>
        <dbReference type="ARBA" id="ARBA00005189"/>
    </source>
</evidence>
<evidence type="ECO:0000259" key="10">
    <source>
        <dbReference type="Pfam" id="PF06974"/>
    </source>
</evidence>
<dbReference type="OrthoDB" id="619536at2759"/>
<dbReference type="GO" id="GO:0005886">
    <property type="term" value="C:plasma membrane"/>
    <property type="evidence" value="ECO:0007669"/>
    <property type="project" value="TreeGrafter"/>
</dbReference>
<feature type="transmembrane region" description="Helical" evidence="8">
    <location>
        <begin position="505"/>
        <end position="534"/>
    </location>
</feature>
<evidence type="ECO:0000313" key="11">
    <source>
        <dbReference type="EMBL" id="KXS10418.1"/>
    </source>
</evidence>
<evidence type="ECO:0000259" key="9">
    <source>
        <dbReference type="Pfam" id="PF03007"/>
    </source>
</evidence>
<dbReference type="Pfam" id="PF03007">
    <property type="entry name" value="WS_DGAT_cat"/>
    <property type="match status" value="1"/>
</dbReference>
<keyword evidence="8" id="KW-0472">Membrane</keyword>
<protein>
    <submittedName>
        <fullName evidence="11">UPF0089-domain-containing protein</fullName>
    </submittedName>
</protein>
<dbReference type="GO" id="GO:0019432">
    <property type="term" value="P:triglyceride biosynthetic process"/>
    <property type="evidence" value="ECO:0007669"/>
    <property type="project" value="UniProtKB-UniPathway"/>
</dbReference>
<accession>A0A139A1B9</accession>
<dbReference type="STRING" id="1344416.A0A139A1B9"/>
<dbReference type="InterPro" id="IPR004255">
    <property type="entry name" value="O-acyltransferase_WSD1_N"/>
</dbReference>
<comment type="catalytic activity">
    <reaction evidence="7">
        <text>an acyl-CoA + a 1,2-diacyl-sn-glycerol = a triacyl-sn-glycerol + CoA</text>
        <dbReference type="Rhea" id="RHEA:10868"/>
        <dbReference type="ChEBI" id="CHEBI:17815"/>
        <dbReference type="ChEBI" id="CHEBI:57287"/>
        <dbReference type="ChEBI" id="CHEBI:58342"/>
        <dbReference type="ChEBI" id="CHEBI:64615"/>
        <dbReference type="EC" id="2.3.1.20"/>
    </reaction>
</comment>
<comment type="pathway">
    <text evidence="1">Glycerolipid metabolism; triacylglycerol biosynthesis.</text>
</comment>
<evidence type="ECO:0000256" key="7">
    <source>
        <dbReference type="ARBA" id="ARBA00048109"/>
    </source>
</evidence>
<keyword evidence="4" id="KW-0012">Acyltransferase</keyword>
<comment type="catalytic activity">
    <reaction evidence="6">
        <text>a long chain fatty alcohol + a fatty acyl-CoA = a long-chain alcohol wax ester + CoA</text>
        <dbReference type="Rhea" id="RHEA:38443"/>
        <dbReference type="ChEBI" id="CHEBI:17135"/>
        <dbReference type="ChEBI" id="CHEBI:57287"/>
        <dbReference type="ChEBI" id="CHEBI:77636"/>
        <dbReference type="ChEBI" id="CHEBI:235323"/>
        <dbReference type="EC" id="2.3.1.75"/>
    </reaction>
</comment>
<keyword evidence="8" id="KW-0812">Transmembrane</keyword>
<evidence type="ECO:0000256" key="1">
    <source>
        <dbReference type="ARBA" id="ARBA00004771"/>
    </source>
</evidence>
<dbReference type="Pfam" id="PF06974">
    <property type="entry name" value="WS_DGAT_C"/>
    <property type="match status" value="1"/>
</dbReference>
<dbReference type="EMBL" id="KQ965827">
    <property type="protein sequence ID" value="KXS10418.1"/>
    <property type="molecule type" value="Genomic_DNA"/>
</dbReference>
<keyword evidence="3" id="KW-0808">Transferase</keyword>
<evidence type="ECO:0000256" key="3">
    <source>
        <dbReference type="ARBA" id="ARBA00022679"/>
    </source>
</evidence>
<dbReference type="InterPro" id="IPR009721">
    <property type="entry name" value="O-acyltransferase_WSD1_C"/>
</dbReference>
<keyword evidence="12" id="KW-1185">Reference proteome</keyword>
<dbReference type="GO" id="GO:0047196">
    <property type="term" value="F:long-chain-alcohol O-fatty-acyltransferase activity"/>
    <property type="evidence" value="ECO:0007669"/>
    <property type="project" value="UniProtKB-EC"/>
</dbReference>
<reference evidence="11 12" key="1">
    <citation type="journal article" date="2015" name="Genome Biol. Evol.">
        <title>Phylogenomic analyses indicate that early fungi evolved digesting cell walls of algal ancestors of land plants.</title>
        <authorList>
            <person name="Chang Y."/>
            <person name="Wang S."/>
            <person name="Sekimoto S."/>
            <person name="Aerts A.L."/>
            <person name="Choi C."/>
            <person name="Clum A."/>
            <person name="LaButti K.M."/>
            <person name="Lindquist E.A."/>
            <person name="Yee Ngan C."/>
            <person name="Ohm R.A."/>
            <person name="Salamov A.A."/>
            <person name="Grigoriev I.V."/>
            <person name="Spatafora J.W."/>
            <person name="Berbee M.L."/>
        </authorList>
    </citation>
    <scope>NUCLEOTIDE SEQUENCE [LARGE SCALE GENOMIC DNA]</scope>
    <source>
        <strain evidence="11 12">JEL478</strain>
    </source>
</reference>
<organism evidence="11 12">
    <name type="scientific">Gonapodya prolifera (strain JEL478)</name>
    <name type="common">Monoblepharis prolifera</name>
    <dbReference type="NCBI Taxonomy" id="1344416"/>
    <lineage>
        <taxon>Eukaryota</taxon>
        <taxon>Fungi</taxon>
        <taxon>Fungi incertae sedis</taxon>
        <taxon>Chytridiomycota</taxon>
        <taxon>Chytridiomycota incertae sedis</taxon>
        <taxon>Monoblepharidomycetes</taxon>
        <taxon>Monoblepharidales</taxon>
        <taxon>Gonapodyaceae</taxon>
        <taxon>Gonapodya</taxon>
    </lineage>
</organism>
<gene>
    <name evidence="11" type="ORF">M427DRAFT_483442</name>
</gene>
<dbReference type="GO" id="GO:0004144">
    <property type="term" value="F:diacylglycerol O-acyltransferase activity"/>
    <property type="evidence" value="ECO:0007669"/>
    <property type="project" value="UniProtKB-EC"/>
</dbReference>